<evidence type="ECO:0000313" key="1">
    <source>
        <dbReference type="EMBL" id="HJC50921.1"/>
    </source>
</evidence>
<dbReference type="PANTHER" id="PTHR18901">
    <property type="entry name" value="2-DEOXYGLUCOSE-6-PHOSPHATE PHOSPHATASE 2"/>
    <property type="match status" value="1"/>
</dbReference>
<organism evidence="1 2">
    <name type="scientific">Candidatus Anaerostipes avistercoris</name>
    <dbReference type="NCBI Taxonomy" id="2838462"/>
    <lineage>
        <taxon>Bacteria</taxon>
        <taxon>Bacillati</taxon>
        <taxon>Bacillota</taxon>
        <taxon>Clostridia</taxon>
        <taxon>Lachnospirales</taxon>
        <taxon>Lachnospiraceae</taxon>
        <taxon>Anaerostipes</taxon>
    </lineage>
</organism>
<dbReference type="NCBIfam" id="TIGR01549">
    <property type="entry name" value="HAD-SF-IA-v1"/>
    <property type="match status" value="1"/>
</dbReference>
<dbReference type="SFLD" id="SFLDS00003">
    <property type="entry name" value="Haloacid_Dehalogenase"/>
    <property type="match status" value="1"/>
</dbReference>
<sequence length="234" mass="26713">MQEAVKRNIFIRRKFVIKAVIFDMDGLLIDSETLTYQVYKKLLKKYGDIEFSLDDYVQNYCGKTAIGNMTTLAEKYALPFTPEEGLEIYRDMEKDYVEAGIELKDGAEELLDFLKLYQYKTALATSSMKDRALKILCQHNLQEFFDVFVFGNEVKEGKPHPEMFLAAAKRLGKKPGDCLVLEDSEAGIQAAAFAGIPVICIPDMKQPQKKYEETAVCLLESLRDVISYLKNQEK</sequence>
<dbReference type="EMBL" id="DWWD01000041">
    <property type="protein sequence ID" value="HJC50921.1"/>
    <property type="molecule type" value="Genomic_DNA"/>
</dbReference>
<dbReference type="PRINTS" id="PR00413">
    <property type="entry name" value="HADHALOGNASE"/>
</dbReference>
<dbReference type="InterPro" id="IPR006439">
    <property type="entry name" value="HAD-SF_hydro_IA"/>
</dbReference>
<dbReference type="InterPro" id="IPR023214">
    <property type="entry name" value="HAD_sf"/>
</dbReference>
<protein>
    <submittedName>
        <fullName evidence="1">HAD family phosphatase</fullName>
    </submittedName>
</protein>
<reference evidence="1" key="1">
    <citation type="journal article" date="2021" name="PeerJ">
        <title>Extensive microbial diversity within the chicken gut microbiome revealed by metagenomics and culture.</title>
        <authorList>
            <person name="Gilroy R."/>
            <person name="Ravi A."/>
            <person name="Getino M."/>
            <person name="Pursley I."/>
            <person name="Horton D.L."/>
            <person name="Alikhan N.F."/>
            <person name="Baker D."/>
            <person name="Gharbi K."/>
            <person name="Hall N."/>
            <person name="Watson M."/>
            <person name="Adriaenssens E.M."/>
            <person name="Foster-Nyarko E."/>
            <person name="Jarju S."/>
            <person name="Secka A."/>
            <person name="Antonio M."/>
            <person name="Oren A."/>
            <person name="Chaudhuri R.R."/>
            <person name="La Ragione R."/>
            <person name="Hildebrand F."/>
            <person name="Pallen M.J."/>
        </authorList>
    </citation>
    <scope>NUCLEOTIDE SEQUENCE</scope>
    <source>
        <strain evidence="1">ChiSjej3B21-8574</strain>
    </source>
</reference>
<dbReference type="Gene3D" id="3.40.50.1000">
    <property type="entry name" value="HAD superfamily/HAD-like"/>
    <property type="match status" value="1"/>
</dbReference>
<dbReference type="InterPro" id="IPR023198">
    <property type="entry name" value="PGP-like_dom2"/>
</dbReference>
<accession>A0A9D2PIY9</accession>
<gene>
    <name evidence="1" type="ORF">H9754_10190</name>
</gene>
<proteinExistence type="predicted"/>
<dbReference type="SUPFAM" id="SSF56784">
    <property type="entry name" value="HAD-like"/>
    <property type="match status" value="1"/>
</dbReference>
<dbReference type="SFLD" id="SFLDG01135">
    <property type="entry name" value="C1.5.6:_HAD__Beta-PGM__Phospha"/>
    <property type="match status" value="1"/>
</dbReference>
<dbReference type="InterPro" id="IPR036412">
    <property type="entry name" value="HAD-like_sf"/>
</dbReference>
<reference evidence="1" key="2">
    <citation type="submission" date="2021-04" db="EMBL/GenBank/DDBJ databases">
        <authorList>
            <person name="Gilroy R."/>
        </authorList>
    </citation>
    <scope>NUCLEOTIDE SEQUENCE</scope>
    <source>
        <strain evidence="1">ChiSjej3B21-8574</strain>
    </source>
</reference>
<name>A0A9D2PIY9_9FIRM</name>
<dbReference type="AlphaFoldDB" id="A0A9D2PIY9"/>
<comment type="caution">
    <text evidence="1">The sequence shown here is derived from an EMBL/GenBank/DDBJ whole genome shotgun (WGS) entry which is preliminary data.</text>
</comment>
<dbReference type="PANTHER" id="PTHR18901:SF38">
    <property type="entry name" value="PSEUDOURIDINE-5'-PHOSPHATASE"/>
    <property type="match status" value="1"/>
</dbReference>
<evidence type="ECO:0000313" key="2">
    <source>
        <dbReference type="Proteomes" id="UP000823904"/>
    </source>
</evidence>
<dbReference type="SFLD" id="SFLDG01129">
    <property type="entry name" value="C1.5:_HAD__Beta-PGM__Phosphata"/>
    <property type="match status" value="1"/>
</dbReference>
<dbReference type="Gene3D" id="1.10.150.240">
    <property type="entry name" value="Putative phosphatase, domain 2"/>
    <property type="match status" value="1"/>
</dbReference>
<dbReference type="Proteomes" id="UP000823904">
    <property type="component" value="Unassembled WGS sequence"/>
</dbReference>
<dbReference type="Pfam" id="PF00702">
    <property type="entry name" value="Hydrolase"/>
    <property type="match status" value="1"/>
</dbReference>
<dbReference type="NCBIfam" id="TIGR01509">
    <property type="entry name" value="HAD-SF-IA-v3"/>
    <property type="match status" value="1"/>
</dbReference>
<dbReference type="CDD" id="cd07505">
    <property type="entry name" value="HAD_BPGM-like"/>
    <property type="match status" value="1"/>
</dbReference>